<dbReference type="SUPFAM" id="SSF51445">
    <property type="entry name" value="(Trans)glycosidases"/>
    <property type="match status" value="1"/>
</dbReference>
<dbReference type="AlphaFoldDB" id="A0A286UFC2"/>
<keyword evidence="5" id="KW-0812">Transmembrane</keyword>
<dbReference type="Gene3D" id="3.20.20.80">
    <property type="entry name" value="Glycosidases"/>
    <property type="match status" value="2"/>
</dbReference>
<evidence type="ECO:0000256" key="2">
    <source>
        <dbReference type="ARBA" id="ARBA00022801"/>
    </source>
</evidence>
<feature type="region of interest" description="Disordered" evidence="4">
    <location>
        <begin position="1"/>
        <end position="39"/>
    </location>
</feature>
<keyword evidence="9" id="KW-1185">Reference proteome</keyword>
<gene>
    <name evidence="8" type="ORF">PNOK_0670500</name>
</gene>
<dbReference type="GO" id="GO:0050295">
    <property type="term" value="F:steryl-beta-glucosidase activity"/>
    <property type="evidence" value="ECO:0007669"/>
    <property type="project" value="TreeGrafter"/>
</dbReference>
<evidence type="ECO:0000256" key="1">
    <source>
        <dbReference type="ARBA" id="ARBA00005641"/>
    </source>
</evidence>
<organism evidence="8 9">
    <name type="scientific">Pyrrhoderma noxium</name>
    <dbReference type="NCBI Taxonomy" id="2282107"/>
    <lineage>
        <taxon>Eukaryota</taxon>
        <taxon>Fungi</taxon>
        <taxon>Dikarya</taxon>
        <taxon>Basidiomycota</taxon>
        <taxon>Agaricomycotina</taxon>
        <taxon>Agaricomycetes</taxon>
        <taxon>Hymenochaetales</taxon>
        <taxon>Hymenochaetaceae</taxon>
        <taxon>Pyrrhoderma</taxon>
    </lineage>
</organism>
<feature type="domain" description="Glycoside hydrolase family 5 C-terminal" evidence="7">
    <location>
        <begin position="611"/>
        <end position="720"/>
    </location>
</feature>
<dbReference type="InterPro" id="IPR018087">
    <property type="entry name" value="Glyco_hydro_5_CS"/>
</dbReference>
<evidence type="ECO:0000313" key="8">
    <source>
        <dbReference type="EMBL" id="PAV18219.1"/>
    </source>
</evidence>
<evidence type="ECO:0000259" key="7">
    <source>
        <dbReference type="Pfam" id="PF18564"/>
    </source>
</evidence>
<evidence type="ECO:0000256" key="5">
    <source>
        <dbReference type="SAM" id="Phobius"/>
    </source>
</evidence>
<name>A0A286UFC2_9AGAM</name>
<keyword evidence="2 8" id="KW-0378">Hydrolase</keyword>
<comment type="similarity">
    <text evidence="1">Belongs to the glycosyl hydrolase 5 (cellulase A) family.</text>
</comment>
<dbReference type="PANTHER" id="PTHR31308:SF5">
    <property type="entry name" value="ERGOSTERYL-BETA-GLUCOSIDASE"/>
    <property type="match status" value="1"/>
</dbReference>
<dbReference type="GO" id="GO:0000272">
    <property type="term" value="P:polysaccharide catabolic process"/>
    <property type="evidence" value="ECO:0007669"/>
    <property type="project" value="InterPro"/>
</dbReference>
<dbReference type="Gene3D" id="2.60.40.1180">
    <property type="entry name" value="Golgi alpha-mannosidase II"/>
    <property type="match status" value="1"/>
</dbReference>
<dbReference type="STRING" id="2282107.A0A286UFC2"/>
<dbReference type="Proteomes" id="UP000217199">
    <property type="component" value="Unassembled WGS sequence"/>
</dbReference>
<dbReference type="Pfam" id="PF00150">
    <property type="entry name" value="Cellulase"/>
    <property type="match status" value="1"/>
</dbReference>
<dbReference type="PROSITE" id="PS00659">
    <property type="entry name" value="GLYCOSYL_HYDROL_F5"/>
    <property type="match status" value="1"/>
</dbReference>
<accession>A0A286UFC2</accession>
<dbReference type="InterPro" id="IPR052066">
    <property type="entry name" value="Glycosphingolipid_Hydrolases"/>
</dbReference>
<keyword evidence="5" id="KW-0472">Membrane</keyword>
<dbReference type="InterPro" id="IPR041036">
    <property type="entry name" value="GH5_C"/>
</dbReference>
<proteinExistence type="inferred from homology"/>
<dbReference type="InterPro" id="IPR001547">
    <property type="entry name" value="Glyco_hydro_5"/>
</dbReference>
<dbReference type="GO" id="GO:1904462">
    <property type="term" value="P:ergosteryl 3-beta-D-glucoside catabolic process"/>
    <property type="evidence" value="ECO:0007669"/>
    <property type="project" value="TreeGrafter"/>
</dbReference>
<feature type="domain" description="Glycoside hydrolase family 5" evidence="6">
    <location>
        <begin position="98"/>
        <end position="283"/>
    </location>
</feature>
<dbReference type="PANTHER" id="PTHR31308">
    <property type="match status" value="1"/>
</dbReference>
<evidence type="ECO:0000259" key="6">
    <source>
        <dbReference type="Pfam" id="PF00150"/>
    </source>
</evidence>
<protein>
    <submittedName>
        <fullName evidence="8">Glycoside hydrolase family 5</fullName>
    </submittedName>
</protein>
<feature type="compositionally biased region" description="Polar residues" evidence="4">
    <location>
        <begin position="20"/>
        <end position="34"/>
    </location>
</feature>
<dbReference type="InterPro" id="IPR013780">
    <property type="entry name" value="Glyco_hydro_b"/>
</dbReference>
<evidence type="ECO:0000256" key="4">
    <source>
        <dbReference type="SAM" id="MobiDB-lite"/>
    </source>
</evidence>
<dbReference type="Pfam" id="PF18564">
    <property type="entry name" value="Glyco_hydro_5_C"/>
    <property type="match status" value="1"/>
</dbReference>
<reference evidence="8 9" key="1">
    <citation type="journal article" date="2017" name="Mol. Ecol.">
        <title>Comparative and population genomic landscape of Phellinus noxius: A hypervariable fungus causing root rot in trees.</title>
        <authorList>
            <person name="Chung C.L."/>
            <person name="Lee T.J."/>
            <person name="Akiba M."/>
            <person name="Lee H.H."/>
            <person name="Kuo T.H."/>
            <person name="Liu D."/>
            <person name="Ke H.M."/>
            <person name="Yokoi T."/>
            <person name="Roa M.B."/>
            <person name="Lu M.J."/>
            <person name="Chang Y.Y."/>
            <person name="Ann P.J."/>
            <person name="Tsai J.N."/>
            <person name="Chen C.Y."/>
            <person name="Tzean S.S."/>
            <person name="Ota Y."/>
            <person name="Hattori T."/>
            <person name="Sahashi N."/>
            <person name="Liou R.F."/>
            <person name="Kikuchi T."/>
            <person name="Tsai I.J."/>
        </authorList>
    </citation>
    <scope>NUCLEOTIDE SEQUENCE [LARGE SCALE GENOMIC DNA]</scope>
    <source>
        <strain evidence="8 9">FFPRI411160</strain>
    </source>
</reference>
<keyword evidence="3" id="KW-0326">Glycosidase</keyword>
<feature type="transmembrane region" description="Helical" evidence="5">
    <location>
        <begin position="739"/>
        <end position="759"/>
    </location>
</feature>
<dbReference type="OrthoDB" id="9971853at2759"/>
<sequence length="760" mass="86555">MDASYILVSESGTSEHRDGSLSTSSERQSPTQKSYAHDWSKDTTGGLHIAGRHLVDKYGRVCNLRGVNLSGASKTPTNDDNAIFPERHEHVTFVGRPFPLEEAPEHFARLRRWGLTFIRFLITWEAIEHTGPGEYDFEYLEYIKSLLSLLPQYGLVAFVVMHQDVWSRYTGGSGAPAWTVSTVGFDIHKIEDAGAAWLKGVRGGGHTEDERGLWPCGYQKLAAATVTTCFWGGDIFAPKLKIDGVPIQKYLQDRFLKAWELVARTVGDLEGVVGFQMMNEPHRGYISVPSMHSFDYNTDLHLAHVPSPLQSFALGSGHAVNVPHYTRSFPMPTKLTSYELLNKENINVWLTDGPTKGKCLWEIHGVWGWDKRKNEAVVLRENYFVRNPMTDQKVDWYTDCYYPLSLRWAQTVRAASSPEKLIFLEAIPNEFCPTTWTEERRPQNMIYAPHWYDLNGLFRKAFEDFSVNVQGLSRGAFPLKCFYWGQSGARENFSLQIRNITEATYKALGETPVIMGECGVPMDMNKKEAFHTENFKWQSRMMDAMITGLERSLIGYTLWNYNPDNDDINGDYWNGENFSWFSRSRAHSQPDLHQTSSDLDAGGRILRAVIRPYAAKTAGLPVKVIYEMNTGAFVYHWMDPLTSSTPGSSLTVYPPVQLEAKSLEHKRDTEIYLPDMLTRGRRVLIHGLEQDDTYEYDREQQTLIIRAAVREAGKIHKVVVTLEPPLSSVFEVNSFWGDFGLWISSILFILFGIVLYYIFV</sequence>
<evidence type="ECO:0000256" key="3">
    <source>
        <dbReference type="ARBA" id="ARBA00023295"/>
    </source>
</evidence>
<evidence type="ECO:0000313" key="9">
    <source>
        <dbReference type="Proteomes" id="UP000217199"/>
    </source>
</evidence>
<dbReference type="InterPro" id="IPR017853">
    <property type="entry name" value="GH"/>
</dbReference>
<keyword evidence="5" id="KW-1133">Transmembrane helix</keyword>
<dbReference type="InParanoid" id="A0A286UFC2"/>
<dbReference type="EMBL" id="NBII01000006">
    <property type="protein sequence ID" value="PAV18219.1"/>
    <property type="molecule type" value="Genomic_DNA"/>
</dbReference>
<comment type="caution">
    <text evidence="8">The sequence shown here is derived from an EMBL/GenBank/DDBJ whole genome shotgun (WGS) entry which is preliminary data.</text>
</comment>